<organism evidence="2 3">
    <name type="scientific">Candidatus Scatenecus faecavium</name>
    <dbReference type="NCBI Taxonomy" id="2840915"/>
    <lineage>
        <taxon>Bacteria</taxon>
        <taxon>Candidatus Scatenecus</taxon>
    </lineage>
</organism>
<dbReference type="PANTHER" id="PTHR37841:SF1">
    <property type="entry name" value="DUF3298 DOMAIN-CONTAINING PROTEIN"/>
    <property type="match status" value="1"/>
</dbReference>
<evidence type="ECO:0000256" key="1">
    <source>
        <dbReference type="SAM" id="SignalP"/>
    </source>
</evidence>
<dbReference type="InterPro" id="IPR032774">
    <property type="entry name" value="WG_beta_rep"/>
</dbReference>
<gene>
    <name evidence="2" type="ORF">IAD41_01860</name>
</gene>
<dbReference type="Proteomes" id="UP000824139">
    <property type="component" value="Unassembled WGS sequence"/>
</dbReference>
<dbReference type="AlphaFoldDB" id="A0A9D1FUU1"/>
<protein>
    <submittedName>
        <fullName evidence="2">WG repeat-containing protein</fullName>
    </submittedName>
</protein>
<dbReference type="SUPFAM" id="SSF69360">
    <property type="entry name" value="Cell wall binding repeat"/>
    <property type="match status" value="1"/>
</dbReference>
<evidence type="ECO:0000313" key="2">
    <source>
        <dbReference type="EMBL" id="HIS82338.1"/>
    </source>
</evidence>
<proteinExistence type="predicted"/>
<accession>A0A9D1FUU1</accession>
<name>A0A9D1FUU1_9BACT</name>
<dbReference type="Pfam" id="PF14903">
    <property type="entry name" value="WG_beta_rep"/>
    <property type="match status" value="4"/>
</dbReference>
<sequence length="342" mass="38150">MKNSYKKFHIILTACLILATTCGCTNPLGNLTKTKINDVELIEVQNPDYTFTYKTSDGKIIFSNIGQLIFTDGIATIAKDGKYGLVNKLGEYIVEPIYDYIAEFHEGMCAFFIQDISNGVKIGYFNNKGEVAIEPIPADLQLNSGYSYDYNFHNGLAMYRQPQTYKYGFIDKSGNFVIEPVYEWAGAFNGKLAPVTKGDKFGYINTLGTLVIPYKYVFAEVFSDGLAAVYNGTSWGYIDETGNYVIPSQFGSFEGHDGEEVANPFIDGYTAVYLGKGQAYRSDVYKGQFALIDKTGKILNGQKYDSLNLTYFEPGKPSYEARLGNKFLTLDTKGNVLKEESY</sequence>
<dbReference type="PROSITE" id="PS51257">
    <property type="entry name" value="PROKAR_LIPOPROTEIN"/>
    <property type="match status" value="1"/>
</dbReference>
<feature type="signal peptide" evidence="1">
    <location>
        <begin position="1"/>
        <end position="25"/>
    </location>
</feature>
<reference evidence="2" key="2">
    <citation type="journal article" date="2021" name="PeerJ">
        <title>Extensive microbial diversity within the chicken gut microbiome revealed by metagenomics and culture.</title>
        <authorList>
            <person name="Gilroy R."/>
            <person name="Ravi A."/>
            <person name="Getino M."/>
            <person name="Pursley I."/>
            <person name="Horton D.L."/>
            <person name="Alikhan N.F."/>
            <person name="Baker D."/>
            <person name="Gharbi K."/>
            <person name="Hall N."/>
            <person name="Watson M."/>
            <person name="Adriaenssens E.M."/>
            <person name="Foster-Nyarko E."/>
            <person name="Jarju S."/>
            <person name="Secka A."/>
            <person name="Antonio M."/>
            <person name="Oren A."/>
            <person name="Chaudhuri R.R."/>
            <person name="La Ragione R."/>
            <person name="Hildebrand F."/>
            <person name="Pallen M.J."/>
        </authorList>
    </citation>
    <scope>NUCLEOTIDE SEQUENCE</scope>
    <source>
        <strain evidence="2">CHK152-2994</strain>
    </source>
</reference>
<feature type="chain" id="PRO_5038757028" evidence="1">
    <location>
        <begin position="26"/>
        <end position="342"/>
    </location>
</feature>
<comment type="caution">
    <text evidence="2">The sequence shown here is derived from an EMBL/GenBank/DDBJ whole genome shotgun (WGS) entry which is preliminary data.</text>
</comment>
<evidence type="ECO:0000313" key="3">
    <source>
        <dbReference type="Proteomes" id="UP000824139"/>
    </source>
</evidence>
<keyword evidence="1" id="KW-0732">Signal</keyword>
<reference evidence="2" key="1">
    <citation type="submission" date="2020-10" db="EMBL/GenBank/DDBJ databases">
        <authorList>
            <person name="Gilroy R."/>
        </authorList>
    </citation>
    <scope>NUCLEOTIDE SEQUENCE</scope>
    <source>
        <strain evidence="2">CHK152-2994</strain>
    </source>
</reference>
<dbReference type="EMBL" id="DVJO01000043">
    <property type="protein sequence ID" value="HIS82338.1"/>
    <property type="molecule type" value="Genomic_DNA"/>
</dbReference>
<dbReference type="PANTHER" id="PTHR37841">
    <property type="entry name" value="GLR2918 PROTEIN"/>
    <property type="match status" value="1"/>
</dbReference>